<dbReference type="OrthoDB" id="6452874at2"/>
<keyword evidence="1" id="KW-0812">Transmembrane</keyword>
<accession>A0A446C971</accession>
<feature type="transmembrane region" description="Helical" evidence="1">
    <location>
        <begin position="170"/>
        <end position="191"/>
    </location>
</feature>
<evidence type="ECO:0000313" key="2">
    <source>
        <dbReference type="EMBL" id="SSW64472.1"/>
    </source>
</evidence>
<sequence length="244" mass="26682">MSNEPNGNIRKIAGKISDLSKSRRNRDFVLSQIGGDVGASAVAAGLAGMGGAGIAIATIDSSETADFVECTVNGEAVRGWFWRFPFQDGDAVELVAERDGDGWIAYGARRDADALVAVYPHCFEGRSSHYLSTFRFWGIVVAVVFVFMMCLDAVLALFRGSFSIENQLSAYGIYALYLLPGLLAVFGFLAWRGGRKTEGFARMAETVFKGFGWAHPARINLRATSKAKRLPGDGRDYGVRYFRY</sequence>
<proteinExistence type="predicted"/>
<dbReference type="EMBL" id="UFQB01000005">
    <property type="protein sequence ID" value="SSW64472.1"/>
    <property type="molecule type" value="Genomic_DNA"/>
</dbReference>
<keyword evidence="1" id="KW-1133">Transmembrane helix</keyword>
<name>A0A446C971_9BURK</name>
<keyword evidence="1" id="KW-0472">Membrane</keyword>
<dbReference type="NCBIfam" id="NF041560">
    <property type="entry name" value="T6SS_Burk_ExIF"/>
    <property type="match status" value="1"/>
</dbReference>
<organism evidence="2 3">
    <name type="scientific">Achromobacter agilis</name>
    <dbReference type="NCBI Taxonomy" id="1353888"/>
    <lineage>
        <taxon>Bacteria</taxon>
        <taxon>Pseudomonadati</taxon>
        <taxon>Pseudomonadota</taxon>
        <taxon>Betaproteobacteria</taxon>
        <taxon>Burkholderiales</taxon>
        <taxon>Alcaligenaceae</taxon>
        <taxon>Achromobacter</taxon>
    </lineage>
</organism>
<gene>
    <name evidence="2" type="ORF">AGI3411_01570</name>
</gene>
<protein>
    <submittedName>
        <fullName evidence="2">Uncharacterized protein</fullName>
    </submittedName>
</protein>
<evidence type="ECO:0000313" key="3">
    <source>
        <dbReference type="Proteomes" id="UP000289184"/>
    </source>
</evidence>
<dbReference type="Proteomes" id="UP000289184">
    <property type="component" value="Unassembled WGS sequence"/>
</dbReference>
<keyword evidence="3" id="KW-1185">Reference proteome</keyword>
<dbReference type="RefSeq" id="WP_129526829.1">
    <property type="nucleotide sequence ID" value="NZ_UFQB01000005.1"/>
</dbReference>
<feature type="transmembrane region" description="Helical" evidence="1">
    <location>
        <begin position="136"/>
        <end position="158"/>
    </location>
</feature>
<dbReference type="InterPro" id="IPR048130">
    <property type="entry name" value="T6SS_ExIF-like"/>
</dbReference>
<evidence type="ECO:0000256" key="1">
    <source>
        <dbReference type="SAM" id="Phobius"/>
    </source>
</evidence>
<reference evidence="2 3" key="1">
    <citation type="submission" date="2018-07" db="EMBL/GenBank/DDBJ databases">
        <authorList>
            <person name="Peeters C."/>
        </authorList>
    </citation>
    <scope>NUCLEOTIDE SEQUENCE [LARGE SCALE GENOMIC DNA]</scope>
    <source>
        <strain evidence="2 3">LMG 3411</strain>
    </source>
</reference>
<dbReference type="AlphaFoldDB" id="A0A446C971"/>